<name>A0A2J6RZG6_HYAVF</name>
<organism evidence="2 3">
    <name type="scientific">Hyaloscypha variabilis (strain UAMH 11265 / GT02V1 / F)</name>
    <name type="common">Meliniomyces variabilis</name>
    <dbReference type="NCBI Taxonomy" id="1149755"/>
    <lineage>
        <taxon>Eukaryota</taxon>
        <taxon>Fungi</taxon>
        <taxon>Dikarya</taxon>
        <taxon>Ascomycota</taxon>
        <taxon>Pezizomycotina</taxon>
        <taxon>Leotiomycetes</taxon>
        <taxon>Helotiales</taxon>
        <taxon>Hyaloscyphaceae</taxon>
        <taxon>Hyaloscypha</taxon>
        <taxon>Hyaloscypha variabilis</taxon>
    </lineage>
</organism>
<feature type="compositionally biased region" description="Polar residues" evidence="1">
    <location>
        <begin position="114"/>
        <end position="125"/>
    </location>
</feature>
<evidence type="ECO:0000313" key="3">
    <source>
        <dbReference type="Proteomes" id="UP000235786"/>
    </source>
</evidence>
<feature type="region of interest" description="Disordered" evidence="1">
    <location>
        <begin position="102"/>
        <end position="125"/>
    </location>
</feature>
<dbReference type="EMBL" id="KZ613941">
    <property type="protein sequence ID" value="PMD43903.1"/>
    <property type="molecule type" value="Genomic_DNA"/>
</dbReference>
<proteinExistence type="predicted"/>
<evidence type="ECO:0000256" key="1">
    <source>
        <dbReference type="SAM" id="MobiDB-lite"/>
    </source>
</evidence>
<dbReference type="AlphaFoldDB" id="A0A2J6RZG6"/>
<protein>
    <submittedName>
        <fullName evidence="2">Uncharacterized protein</fullName>
    </submittedName>
</protein>
<accession>A0A2J6RZG6</accession>
<sequence length="125" mass="14188">MATRSIAQSTSIESAYGSFEATKDAVARTLYGGRTSHSQVEHSLGRELLWLPSDQIKAMDLFKELSWKNFEREIWTSTTWGEWRDANADLLVAGKRFDNYFEDTRPTTEDDTDCSLTGISTPRLT</sequence>
<evidence type="ECO:0000313" key="2">
    <source>
        <dbReference type="EMBL" id="PMD43903.1"/>
    </source>
</evidence>
<gene>
    <name evidence="2" type="ORF">L207DRAFT_578861</name>
</gene>
<keyword evidence="3" id="KW-1185">Reference proteome</keyword>
<dbReference type="Proteomes" id="UP000235786">
    <property type="component" value="Unassembled WGS sequence"/>
</dbReference>
<reference evidence="2 3" key="1">
    <citation type="submission" date="2016-04" db="EMBL/GenBank/DDBJ databases">
        <title>A degradative enzymes factory behind the ericoid mycorrhizal symbiosis.</title>
        <authorList>
            <consortium name="DOE Joint Genome Institute"/>
            <person name="Martino E."/>
            <person name="Morin E."/>
            <person name="Grelet G."/>
            <person name="Kuo A."/>
            <person name="Kohler A."/>
            <person name="Daghino S."/>
            <person name="Barry K."/>
            <person name="Choi C."/>
            <person name="Cichocki N."/>
            <person name="Clum A."/>
            <person name="Copeland A."/>
            <person name="Hainaut M."/>
            <person name="Haridas S."/>
            <person name="Labutti K."/>
            <person name="Lindquist E."/>
            <person name="Lipzen A."/>
            <person name="Khouja H.-R."/>
            <person name="Murat C."/>
            <person name="Ohm R."/>
            <person name="Olson A."/>
            <person name="Spatafora J."/>
            <person name="Veneault-Fourrey C."/>
            <person name="Henrissat B."/>
            <person name="Grigoriev I."/>
            <person name="Martin F."/>
            <person name="Perotto S."/>
        </authorList>
    </citation>
    <scope>NUCLEOTIDE SEQUENCE [LARGE SCALE GENOMIC DNA]</scope>
    <source>
        <strain evidence="2 3">F</strain>
    </source>
</reference>